<dbReference type="Pfam" id="PF14223">
    <property type="entry name" value="Retrotran_gag_2"/>
    <property type="match status" value="1"/>
</dbReference>
<reference evidence="1" key="2">
    <citation type="journal article" date="2023" name="Microbiol Resour">
        <title>Decontamination and Annotation of the Draft Genome Sequence of the Oomycete Lagenidium giganteum ARSEF 373.</title>
        <authorList>
            <person name="Morgan W.R."/>
            <person name="Tartar A."/>
        </authorList>
    </citation>
    <scope>NUCLEOTIDE SEQUENCE</scope>
    <source>
        <strain evidence="1">ARSEF 373</strain>
    </source>
</reference>
<reference evidence="1" key="1">
    <citation type="submission" date="2022-11" db="EMBL/GenBank/DDBJ databases">
        <authorList>
            <person name="Morgan W.R."/>
            <person name="Tartar A."/>
        </authorList>
    </citation>
    <scope>NUCLEOTIDE SEQUENCE</scope>
    <source>
        <strain evidence="1">ARSEF 373</strain>
    </source>
</reference>
<sequence length="106" mass="12241">MQRETAEWKVADVKALAILSKLLSPMYQTMVREATTALEAWNTFRDFFVQQNIHNSVNLRKELHEFQMDSGGNLIEHFLRLEDLCLRLAAVERSRATCDFAGEPVQ</sequence>
<gene>
    <name evidence="1" type="ORF">N0F65_009914</name>
</gene>
<protein>
    <recommendedName>
        <fullName evidence="3">Retrotransposon gag domain-containing protein</fullName>
    </recommendedName>
</protein>
<keyword evidence="2" id="KW-1185">Reference proteome</keyword>
<organism evidence="1 2">
    <name type="scientific">Lagenidium giganteum</name>
    <dbReference type="NCBI Taxonomy" id="4803"/>
    <lineage>
        <taxon>Eukaryota</taxon>
        <taxon>Sar</taxon>
        <taxon>Stramenopiles</taxon>
        <taxon>Oomycota</taxon>
        <taxon>Peronosporomycetes</taxon>
        <taxon>Pythiales</taxon>
        <taxon>Pythiaceae</taxon>
    </lineage>
</organism>
<evidence type="ECO:0000313" key="2">
    <source>
        <dbReference type="Proteomes" id="UP001146120"/>
    </source>
</evidence>
<evidence type="ECO:0000313" key="1">
    <source>
        <dbReference type="EMBL" id="DAZ93792.1"/>
    </source>
</evidence>
<accession>A0AAV2YKB6</accession>
<name>A0AAV2YKB6_9STRA</name>
<dbReference type="EMBL" id="DAKRPA010000291">
    <property type="protein sequence ID" value="DAZ93792.1"/>
    <property type="molecule type" value="Genomic_DNA"/>
</dbReference>
<dbReference type="Proteomes" id="UP001146120">
    <property type="component" value="Unassembled WGS sequence"/>
</dbReference>
<dbReference type="AlphaFoldDB" id="A0AAV2YKB6"/>
<comment type="caution">
    <text evidence="1">The sequence shown here is derived from an EMBL/GenBank/DDBJ whole genome shotgun (WGS) entry which is preliminary data.</text>
</comment>
<evidence type="ECO:0008006" key="3">
    <source>
        <dbReference type="Google" id="ProtNLM"/>
    </source>
</evidence>
<proteinExistence type="predicted"/>